<keyword evidence="2" id="KW-0732">Signal</keyword>
<reference evidence="4 5" key="1">
    <citation type="journal article" date="2018" name="Sci. Rep.">
        <title>Genomic signatures of local adaptation to the degree of environmental predictability in rotifers.</title>
        <authorList>
            <person name="Franch-Gras L."/>
            <person name="Hahn C."/>
            <person name="Garcia-Roger E.M."/>
            <person name="Carmona M.J."/>
            <person name="Serra M."/>
            <person name="Gomez A."/>
        </authorList>
    </citation>
    <scope>NUCLEOTIDE SEQUENCE [LARGE SCALE GENOMIC DNA]</scope>
    <source>
        <strain evidence="4">HYR1</strain>
    </source>
</reference>
<evidence type="ECO:0000313" key="4">
    <source>
        <dbReference type="EMBL" id="RNA07707.1"/>
    </source>
</evidence>
<dbReference type="GO" id="GO:0005615">
    <property type="term" value="C:extracellular space"/>
    <property type="evidence" value="ECO:0007669"/>
    <property type="project" value="TreeGrafter"/>
</dbReference>
<evidence type="ECO:0000313" key="5">
    <source>
        <dbReference type="Proteomes" id="UP000276133"/>
    </source>
</evidence>
<dbReference type="Proteomes" id="UP000276133">
    <property type="component" value="Unassembled WGS sequence"/>
</dbReference>
<organism evidence="4 5">
    <name type="scientific">Brachionus plicatilis</name>
    <name type="common">Marine rotifer</name>
    <name type="synonym">Brachionus muelleri</name>
    <dbReference type="NCBI Taxonomy" id="10195"/>
    <lineage>
        <taxon>Eukaryota</taxon>
        <taxon>Metazoa</taxon>
        <taxon>Spiralia</taxon>
        <taxon>Gnathifera</taxon>
        <taxon>Rotifera</taxon>
        <taxon>Eurotatoria</taxon>
        <taxon>Monogononta</taxon>
        <taxon>Pseudotrocha</taxon>
        <taxon>Ploima</taxon>
        <taxon>Brachionidae</taxon>
        <taxon>Brachionus</taxon>
    </lineage>
</organism>
<protein>
    <submittedName>
        <fullName evidence="4">Insulin-like growth factor-binding complex acid labile subunit</fullName>
    </submittedName>
</protein>
<dbReference type="Pfam" id="PF13855">
    <property type="entry name" value="LRR_8"/>
    <property type="match status" value="2"/>
</dbReference>
<dbReference type="SUPFAM" id="SSF52058">
    <property type="entry name" value="L domain-like"/>
    <property type="match status" value="1"/>
</dbReference>
<dbReference type="Gene3D" id="3.80.10.10">
    <property type="entry name" value="Ribonuclease Inhibitor"/>
    <property type="match status" value="2"/>
</dbReference>
<sequence>MISIKKKIIDYYDEIENSVNVQCEKCIQHLQAESDVSGQLANINQIRELFINKIKEICTINLNNLTDSADDFCHEKFCFFLSNHKMKAGPEQNIENLIFGPAYHFYFENRVGKLVIVSKYLDEIITIELNEIINEQRKNFRKEEKNLLNFERLLKVSVLLDLLEKKFKDQTPLIDLSNVSENQMKQLMVNSDQMPELKATDFDCLDSLIDTTSIQEFHFSHAHINFVPNRIFKCMKNLASLDLNCQMIERLEQNNFVYLENLVELSIINCSLSWIEKNSFNGLKNLKSLILTMNYLDEIHSDMLLGLENLENFNISQNTIRQISENTFVHLVKLTSLMLNDNRINKLDKSAFNGLGQLKILDLNFSNNELVIDSTALDSLTALEVVDLGNNKIKMIEENTFKNSKNIKFLNLRHNSISDLNFLKNFEKIEFLDIKDVDKNIKIDGILECLGEIKSLKFLIFEAHQIPKLGSNFKNLQGLEISGVSCIADNSFLLLDNLDYLKLVIQNDSVMDKIDFNQFNGLNCMKYFAIETQSIGPNATEKFRSKESIFLSLFVPNDQVDHKVFYLNFDDMNILVVEIKNCDSEKIYFENMLEISEEVRNSMLRSFYINWNLNEFY</sequence>
<dbReference type="InterPro" id="IPR050328">
    <property type="entry name" value="Dev_Immune_Receptor"/>
</dbReference>
<keyword evidence="5" id="KW-1185">Reference proteome</keyword>
<comment type="caution">
    <text evidence="4">The sequence shown here is derived from an EMBL/GenBank/DDBJ whole genome shotgun (WGS) entry which is preliminary data.</text>
</comment>
<dbReference type="AlphaFoldDB" id="A0A3M7Q8C6"/>
<dbReference type="SMART" id="SM00369">
    <property type="entry name" value="LRR_TYP"/>
    <property type="match status" value="5"/>
</dbReference>
<dbReference type="GO" id="GO:0031012">
    <property type="term" value="C:extracellular matrix"/>
    <property type="evidence" value="ECO:0007669"/>
    <property type="project" value="TreeGrafter"/>
</dbReference>
<dbReference type="EMBL" id="REGN01006959">
    <property type="protein sequence ID" value="RNA07707.1"/>
    <property type="molecule type" value="Genomic_DNA"/>
</dbReference>
<dbReference type="PROSITE" id="PS51450">
    <property type="entry name" value="LRR"/>
    <property type="match status" value="1"/>
</dbReference>
<name>A0A3M7Q8C6_BRAPC</name>
<dbReference type="STRING" id="10195.A0A3M7Q8C6"/>
<keyword evidence="1" id="KW-0433">Leucine-rich repeat</keyword>
<dbReference type="PANTHER" id="PTHR24373:SF370">
    <property type="entry name" value="FISH-LIPS, ISOFORM E"/>
    <property type="match status" value="1"/>
</dbReference>
<evidence type="ECO:0000256" key="1">
    <source>
        <dbReference type="ARBA" id="ARBA00022614"/>
    </source>
</evidence>
<dbReference type="PANTHER" id="PTHR24373">
    <property type="entry name" value="SLIT RELATED LEUCINE-RICH REPEAT NEURONAL PROTEIN"/>
    <property type="match status" value="1"/>
</dbReference>
<dbReference type="InterPro" id="IPR032675">
    <property type="entry name" value="LRR_dom_sf"/>
</dbReference>
<gene>
    <name evidence="4" type="ORF">BpHYR1_013345</name>
</gene>
<dbReference type="OrthoDB" id="676979at2759"/>
<evidence type="ECO:0000256" key="3">
    <source>
        <dbReference type="ARBA" id="ARBA00022737"/>
    </source>
</evidence>
<dbReference type="InterPro" id="IPR001611">
    <property type="entry name" value="Leu-rich_rpt"/>
</dbReference>
<dbReference type="InterPro" id="IPR003591">
    <property type="entry name" value="Leu-rich_rpt_typical-subtyp"/>
</dbReference>
<keyword evidence="3" id="KW-0677">Repeat</keyword>
<evidence type="ECO:0000256" key="2">
    <source>
        <dbReference type="ARBA" id="ARBA00022729"/>
    </source>
</evidence>
<proteinExistence type="predicted"/>
<accession>A0A3M7Q8C6</accession>